<evidence type="ECO:0008006" key="5">
    <source>
        <dbReference type="Google" id="ProtNLM"/>
    </source>
</evidence>
<reference evidence="3" key="2">
    <citation type="submission" date="2021-09" db="EMBL/GenBank/DDBJ databases">
        <authorList>
            <person name="Jia N."/>
            <person name="Wang J."/>
            <person name="Shi W."/>
            <person name="Du L."/>
            <person name="Sun Y."/>
            <person name="Zhan W."/>
            <person name="Jiang J."/>
            <person name="Wang Q."/>
            <person name="Zhang B."/>
            <person name="Ji P."/>
            <person name="Sakyi L.B."/>
            <person name="Cui X."/>
            <person name="Yuan T."/>
            <person name="Jiang B."/>
            <person name="Yang W."/>
            <person name="Lam T.T.-Y."/>
            <person name="Chang Q."/>
            <person name="Ding S."/>
            <person name="Wang X."/>
            <person name="Zhu J."/>
            <person name="Ruan X."/>
            <person name="Zhao L."/>
            <person name="Wei J."/>
            <person name="Que T."/>
            <person name="Du C."/>
            <person name="Cheng J."/>
            <person name="Dai P."/>
            <person name="Han X."/>
            <person name="Huang E."/>
            <person name="Gao Y."/>
            <person name="Liu J."/>
            <person name="Shao H."/>
            <person name="Ye R."/>
            <person name="Li L."/>
            <person name="Wei W."/>
            <person name="Wang X."/>
            <person name="Wang C."/>
            <person name="Huo Q."/>
            <person name="Li W."/>
            <person name="Guo W."/>
            <person name="Chen H."/>
            <person name="Chen S."/>
            <person name="Zhou L."/>
            <person name="Zhou L."/>
            <person name="Ni X."/>
            <person name="Tian J."/>
            <person name="Zhou Y."/>
            <person name="Sheng Y."/>
            <person name="Liu T."/>
            <person name="Pan Y."/>
            <person name="Xia L."/>
            <person name="Li J."/>
            <person name="Zhao F."/>
            <person name="Cao W."/>
        </authorList>
    </citation>
    <scope>NUCLEOTIDE SEQUENCE</scope>
    <source>
        <strain evidence="3">Rsan-2018</strain>
        <tissue evidence="3">Larvae</tissue>
    </source>
</reference>
<dbReference type="PANTHER" id="PTHR38332">
    <property type="entry name" value="PROTEIN CBG11604"/>
    <property type="match status" value="1"/>
</dbReference>
<evidence type="ECO:0000256" key="1">
    <source>
        <dbReference type="ARBA" id="ARBA00022729"/>
    </source>
</evidence>
<gene>
    <name evidence="3" type="ORF">HPB52_003724</name>
</gene>
<organism evidence="3 4">
    <name type="scientific">Rhipicephalus sanguineus</name>
    <name type="common">Brown dog tick</name>
    <name type="synonym">Ixodes sanguineus</name>
    <dbReference type="NCBI Taxonomy" id="34632"/>
    <lineage>
        <taxon>Eukaryota</taxon>
        <taxon>Metazoa</taxon>
        <taxon>Ecdysozoa</taxon>
        <taxon>Arthropoda</taxon>
        <taxon>Chelicerata</taxon>
        <taxon>Arachnida</taxon>
        <taxon>Acari</taxon>
        <taxon>Parasitiformes</taxon>
        <taxon>Ixodida</taxon>
        <taxon>Ixodoidea</taxon>
        <taxon>Ixodidae</taxon>
        <taxon>Rhipicephalinae</taxon>
        <taxon>Rhipicephalus</taxon>
        <taxon>Rhipicephalus</taxon>
    </lineage>
</organism>
<sequence length="206" mass="22346">MAAAAAETEGVELRTRNNFEEEGKGLQFRQGLNLVVGGSDRFREPSPPPPMAYRINAVASLAIIALCMRQASAINCYTCSSVNGTNPNCHDPFHPAHARYVVDCTVPKDGHVGRFPAHFCVKVVGRTMDTNIELVIRICSLETMDNSCGVFRYGDDVLRGCILTCNNDGCNAAPPRLRGHASSWLLLHFLLAALASSSKVPLTYPP</sequence>
<dbReference type="InterPro" id="IPR031424">
    <property type="entry name" value="QVR-like"/>
</dbReference>
<dbReference type="GO" id="GO:0030431">
    <property type="term" value="P:sleep"/>
    <property type="evidence" value="ECO:0007669"/>
    <property type="project" value="InterPro"/>
</dbReference>
<proteinExistence type="predicted"/>
<dbReference type="EMBL" id="JABSTV010001246">
    <property type="protein sequence ID" value="KAH7975628.1"/>
    <property type="molecule type" value="Genomic_DNA"/>
</dbReference>
<evidence type="ECO:0000313" key="4">
    <source>
        <dbReference type="Proteomes" id="UP000821837"/>
    </source>
</evidence>
<reference evidence="3" key="1">
    <citation type="journal article" date="2020" name="Cell">
        <title>Large-Scale Comparative Analyses of Tick Genomes Elucidate Their Genetic Diversity and Vector Capacities.</title>
        <authorList>
            <consortium name="Tick Genome and Microbiome Consortium (TIGMIC)"/>
            <person name="Jia N."/>
            <person name="Wang J."/>
            <person name="Shi W."/>
            <person name="Du L."/>
            <person name="Sun Y."/>
            <person name="Zhan W."/>
            <person name="Jiang J.F."/>
            <person name="Wang Q."/>
            <person name="Zhang B."/>
            <person name="Ji P."/>
            <person name="Bell-Sakyi L."/>
            <person name="Cui X.M."/>
            <person name="Yuan T.T."/>
            <person name="Jiang B.G."/>
            <person name="Yang W.F."/>
            <person name="Lam T.T."/>
            <person name="Chang Q.C."/>
            <person name="Ding S.J."/>
            <person name="Wang X.J."/>
            <person name="Zhu J.G."/>
            <person name="Ruan X.D."/>
            <person name="Zhao L."/>
            <person name="Wei J.T."/>
            <person name="Ye R.Z."/>
            <person name="Que T.C."/>
            <person name="Du C.H."/>
            <person name="Zhou Y.H."/>
            <person name="Cheng J.X."/>
            <person name="Dai P.F."/>
            <person name="Guo W.B."/>
            <person name="Han X.H."/>
            <person name="Huang E.J."/>
            <person name="Li L.F."/>
            <person name="Wei W."/>
            <person name="Gao Y.C."/>
            <person name="Liu J.Z."/>
            <person name="Shao H.Z."/>
            <person name="Wang X."/>
            <person name="Wang C.C."/>
            <person name="Yang T.C."/>
            <person name="Huo Q.B."/>
            <person name="Li W."/>
            <person name="Chen H.Y."/>
            <person name="Chen S.E."/>
            <person name="Zhou L.G."/>
            <person name="Ni X.B."/>
            <person name="Tian J.H."/>
            <person name="Sheng Y."/>
            <person name="Liu T."/>
            <person name="Pan Y.S."/>
            <person name="Xia L.Y."/>
            <person name="Li J."/>
            <person name="Zhao F."/>
            <person name="Cao W.C."/>
        </authorList>
    </citation>
    <scope>NUCLEOTIDE SEQUENCE</scope>
    <source>
        <strain evidence="3">Rsan-2018</strain>
    </source>
</reference>
<comment type="caution">
    <text evidence="3">The sequence shown here is derived from an EMBL/GenBank/DDBJ whole genome shotgun (WGS) entry which is preliminary data.</text>
</comment>
<accession>A0A9D4T6V4</accession>
<keyword evidence="1" id="KW-0732">Signal</keyword>
<name>A0A9D4T6V4_RHISA</name>
<dbReference type="AlphaFoldDB" id="A0A9D4T6V4"/>
<protein>
    <recommendedName>
        <fullName evidence="5">Protein sleepless</fullName>
    </recommendedName>
</protein>
<keyword evidence="4" id="KW-1185">Reference proteome</keyword>
<dbReference type="GO" id="GO:0032222">
    <property type="term" value="P:regulation of synaptic transmission, cholinergic"/>
    <property type="evidence" value="ECO:0007669"/>
    <property type="project" value="InterPro"/>
</dbReference>
<evidence type="ECO:0000313" key="3">
    <source>
        <dbReference type="EMBL" id="KAH7975628.1"/>
    </source>
</evidence>
<evidence type="ECO:0000256" key="2">
    <source>
        <dbReference type="ARBA" id="ARBA00023180"/>
    </source>
</evidence>
<dbReference type="VEuPathDB" id="VectorBase:RSAN_033721"/>
<dbReference type="Pfam" id="PF17064">
    <property type="entry name" value="QVR"/>
    <property type="match status" value="1"/>
</dbReference>
<dbReference type="Proteomes" id="UP000821837">
    <property type="component" value="Chromosome 10"/>
</dbReference>
<keyword evidence="2" id="KW-0325">Glycoprotein</keyword>
<dbReference type="PANTHER" id="PTHR38332:SF2">
    <property type="entry name" value="PROTEIN QUIVER"/>
    <property type="match status" value="1"/>
</dbReference>